<gene>
    <name evidence="1" type="ORF">Q4521_14815</name>
</gene>
<organism evidence="1 2">
    <name type="scientific">Saccharophagus degradans</name>
    <dbReference type="NCBI Taxonomy" id="86304"/>
    <lineage>
        <taxon>Bacteria</taxon>
        <taxon>Pseudomonadati</taxon>
        <taxon>Pseudomonadota</taxon>
        <taxon>Gammaproteobacteria</taxon>
        <taxon>Cellvibrionales</taxon>
        <taxon>Cellvibrionaceae</taxon>
        <taxon>Saccharophagus</taxon>
    </lineage>
</organism>
<proteinExistence type="predicted"/>
<name>A0AAW7X812_9GAMM</name>
<sequence length="119" mass="13364">MYIFAGIRKKRAINSYINRLGRDLAKRYGKSKEYTPGQVVKTVHDCGYNWRHICYAHALYVSHKQFDKWHEEQGETCDYFAMREEISQSHFGGSIGAMASSDLSGGSEIGFTDGGGASE</sequence>
<reference evidence="1" key="1">
    <citation type="submission" date="2023-07" db="EMBL/GenBank/DDBJ databases">
        <title>Genome content predicts the carbon catabolic preferences of heterotrophic bacteria.</title>
        <authorList>
            <person name="Gralka M."/>
        </authorList>
    </citation>
    <scope>NUCLEOTIDE SEQUENCE</scope>
    <source>
        <strain evidence="1">I3M17_2</strain>
    </source>
</reference>
<comment type="caution">
    <text evidence="1">The sequence shown here is derived from an EMBL/GenBank/DDBJ whole genome shotgun (WGS) entry which is preliminary data.</text>
</comment>
<dbReference type="RefSeq" id="WP_216065286.1">
    <property type="nucleotide sequence ID" value="NZ_JAHKPP010000040.1"/>
</dbReference>
<protein>
    <recommendedName>
        <fullName evidence="3">Transposase</fullName>
    </recommendedName>
</protein>
<accession>A0AAW7X812</accession>
<evidence type="ECO:0008006" key="3">
    <source>
        <dbReference type="Google" id="ProtNLM"/>
    </source>
</evidence>
<dbReference type="Proteomes" id="UP001169760">
    <property type="component" value="Unassembled WGS sequence"/>
</dbReference>
<dbReference type="EMBL" id="JAUOPB010000011">
    <property type="protein sequence ID" value="MDO6423752.1"/>
    <property type="molecule type" value="Genomic_DNA"/>
</dbReference>
<dbReference type="Pfam" id="PF20196">
    <property type="entry name" value="DUF6559"/>
    <property type="match status" value="1"/>
</dbReference>
<dbReference type="AlphaFoldDB" id="A0AAW7X812"/>
<evidence type="ECO:0000313" key="2">
    <source>
        <dbReference type="Proteomes" id="UP001169760"/>
    </source>
</evidence>
<evidence type="ECO:0000313" key="1">
    <source>
        <dbReference type="EMBL" id="MDO6423752.1"/>
    </source>
</evidence>
<dbReference type="InterPro" id="IPR046689">
    <property type="entry name" value="DUF6559"/>
</dbReference>